<proteinExistence type="predicted"/>
<organism evidence="3 4">
    <name type="scientific">Pseudooceanicola albus</name>
    <dbReference type="NCBI Taxonomy" id="2692189"/>
    <lineage>
        <taxon>Bacteria</taxon>
        <taxon>Pseudomonadati</taxon>
        <taxon>Pseudomonadota</taxon>
        <taxon>Alphaproteobacteria</taxon>
        <taxon>Rhodobacterales</taxon>
        <taxon>Paracoccaceae</taxon>
        <taxon>Pseudooceanicola</taxon>
    </lineage>
</organism>
<dbReference type="Proteomes" id="UP000477911">
    <property type="component" value="Unassembled WGS sequence"/>
</dbReference>
<dbReference type="SUPFAM" id="SSF53807">
    <property type="entry name" value="Helical backbone' metal receptor"/>
    <property type="match status" value="1"/>
</dbReference>
<evidence type="ECO:0000313" key="3">
    <source>
        <dbReference type="EMBL" id="MXN17405.1"/>
    </source>
</evidence>
<dbReference type="AlphaFoldDB" id="A0A6L7G012"/>
<dbReference type="PANTHER" id="PTHR30535:SF4">
    <property type="entry name" value="HEMIN-BINDING PERIPLASMIC PROTEIN HMUT"/>
    <property type="match status" value="1"/>
</dbReference>
<name>A0A6L7G012_9RHOB</name>
<dbReference type="PROSITE" id="PS50983">
    <property type="entry name" value="FE_B12_PBP"/>
    <property type="match status" value="1"/>
</dbReference>
<evidence type="ECO:0000259" key="2">
    <source>
        <dbReference type="PROSITE" id="PS50983"/>
    </source>
</evidence>
<dbReference type="EMBL" id="WUMU01000004">
    <property type="protein sequence ID" value="MXN17405.1"/>
    <property type="molecule type" value="Genomic_DNA"/>
</dbReference>
<evidence type="ECO:0000313" key="4">
    <source>
        <dbReference type="Proteomes" id="UP000477911"/>
    </source>
</evidence>
<dbReference type="InterPro" id="IPR002491">
    <property type="entry name" value="ABC_transptr_periplasmic_BD"/>
</dbReference>
<dbReference type="PANTHER" id="PTHR30535">
    <property type="entry name" value="VITAMIN B12-BINDING PROTEIN"/>
    <property type="match status" value="1"/>
</dbReference>
<dbReference type="InterPro" id="IPR050902">
    <property type="entry name" value="ABC_Transporter_SBP"/>
</dbReference>
<accession>A0A6L7G012</accession>
<comment type="caution">
    <text evidence="3">The sequence shown here is derived from an EMBL/GenBank/DDBJ whole genome shotgun (WGS) entry which is preliminary data.</text>
</comment>
<feature type="domain" description="Fe/B12 periplasmic-binding" evidence="2">
    <location>
        <begin position="22"/>
        <end position="279"/>
    </location>
</feature>
<keyword evidence="4" id="KW-1185">Reference proteome</keyword>
<sequence length="279" mass="28417">MKPLLSALLLAILPVAAPAADRIVAIGGAVTETLFALGAGDRVIARDSTSRFPEAALALPDVGYMRQLSAEGVLSVGPDMVITRDSAGPPEVLDQLRATALPLIEVHDGYTAESVLAEIRTIGAAVDLPDKAEALARQEAAAFETLAAEVAKGPHPRVLFVLSDQAGRLTVAGGHTGADGILTLAGATNVMAGSFDGYRILSDEALIAAAPEVILMMTSTGARQMDSSDADILSLPAVARTPAGDRGALVRVDPAALGFGPRTAAFARTLHAALLAGAS</sequence>
<feature type="signal peptide" evidence="1">
    <location>
        <begin position="1"/>
        <end position="19"/>
    </location>
</feature>
<dbReference type="Pfam" id="PF01497">
    <property type="entry name" value="Peripla_BP_2"/>
    <property type="match status" value="1"/>
</dbReference>
<reference evidence="3 4" key="1">
    <citation type="submission" date="2019-12" db="EMBL/GenBank/DDBJ databases">
        <authorList>
            <person name="Li M."/>
        </authorList>
    </citation>
    <scope>NUCLEOTIDE SEQUENCE [LARGE SCALE GENOMIC DNA]</scope>
    <source>
        <strain evidence="3 4">GBMRC 2024</strain>
    </source>
</reference>
<evidence type="ECO:0000256" key="1">
    <source>
        <dbReference type="SAM" id="SignalP"/>
    </source>
</evidence>
<gene>
    <name evidence="3" type="ORF">GR170_06140</name>
</gene>
<dbReference type="Gene3D" id="3.40.50.1980">
    <property type="entry name" value="Nitrogenase molybdenum iron protein domain"/>
    <property type="match status" value="2"/>
</dbReference>
<dbReference type="RefSeq" id="WP_160892696.1">
    <property type="nucleotide sequence ID" value="NZ_WUMU01000004.1"/>
</dbReference>
<keyword evidence="1" id="KW-0732">Signal</keyword>
<protein>
    <submittedName>
        <fullName evidence="3">ABC transporter substrate-binding protein</fullName>
    </submittedName>
</protein>
<feature type="chain" id="PRO_5027006275" evidence="1">
    <location>
        <begin position="20"/>
        <end position="279"/>
    </location>
</feature>